<evidence type="ECO:0000313" key="7">
    <source>
        <dbReference type="Proteomes" id="UP000051380"/>
    </source>
</evidence>
<reference evidence="6 7" key="1">
    <citation type="submission" date="2015-09" db="EMBL/GenBank/DDBJ databases">
        <title>Draft Genome Sequence of the Strain BR 3267 (Bradyrhizobium yuanmingense) recommended as inoculant for cowpea in Brazil.</title>
        <authorList>
            <person name="Simoes-Araujo J.L."/>
            <person name="Zilli J.E."/>
        </authorList>
    </citation>
    <scope>NUCLEOTIDE SEQUENCE [LARGE SCALE GENOMIC DNA]</scope>
    <source>
        <strain evidence="6 7">BR3267</strain>
    </source>
</reference>
<dbReference type="Gene3D" id="1.10.10.60">
    <property type="entry name" value="Homeodomain-like"/>
    <property type="match status" value="1"/>
</dbReference>
<dbReference type="InterPro" id="IPR018060">
    <property type="entry name" value="HTH_AraC"/>
</dbReference>
<comment type="caution">
    <text evidence="6">The sequence shown here is derived from an EMBL/GenBank/DDBJ whole genome shotgun (WGS) entry which is preliminary data.</text>
</comment>
<dbReference type="AlphaFoldDB" id="A0A0R3C4F3"/>
<sequence length="326" mass="35142">MDKSGERLDGSGLDGQVRRGVADSDPAPATAPSGAVPVGAELIAAHYVARRWTLTSKAARPFIHLLCLPGGGTAEIGQAGRTMRTVGPALVWLPAGSADYLEVSAGTTAQLLQLRAGIWHRYLPPSAEAAYLALEGAGGSLALQVEADLAATIARSIAAIAAEVATPARSGAASIMSAELTLCVLRFWRLFAGDGNRNEESSSTEILSRFRRLLEERYQQHLRVSDYARLLGTTPDRLHALCSRELKRSPSELIQQRLVREAATRLEAGTIAVKQIAFALGFTDTAYFSRFFRKHTGEAPGVWRRRVAARARAGRSRPTLNFADWP</sequence>
<dbReference type="Pfam" id="PF12833">
    <property type="entry name" value="HTH_18"/>
    <property type="match status" value="1"/>
</dbReference>
<evidence type="ECO:0000256" key="2">
    <source>
        <dbReference type="ARBA" id="ARBA00023125"/>
    </source>
</evidence>
<proteinExistence type="predicted"/>
<feature type="compositionally biased region" description="Low complexity" evidence="4">
    <location>
        <begin position="23"/>
        <end position="33"/>
    </location>
</feature>
<evidence type="ECO:0000259" key="5">
    <source>
        <dbReference type="PROSITE" id="PS01124"/>
    </source>
</evidence>
<evidence type="ECO:0000313" key="6">
    <source>
        <dbReference type="EMBL" id="KRP92598.1"/>
    </source>
</evidence>
<name>A0A0R3C4F3_9BRAD</name>
<feature type="domain" description="HTH araC/xylS-type" evidence="5">
    <location>
        <begin position="208"/>
        <end position="306"/>
    </location>
</feature>
<keyword evidence="3" id="KW-0804">Transcription</keyword>
<dbReference type="PROSITE" id="PS01124">
    <property type="entry name" value="HTH_ARAC_FAMILY_2"/>
    <property type="match status" value="1"/>
</dbReference>
<dbReference type="Proteomes" id="UP000051380">
    <property type="component" value="Unassembled WGS sequence"/>
</dbReference>
<dbReference type="EMBL" id="LJYF01000031">
    <property type="protein sequence ID" value="KRP92598.1"/>
    <property type="molecule type" value="Genomic_DNA"/>
</dbReference>
<feature type="region of interest" description="Disordered" evidence="4">
    <location>
        <begin position="1"/>
        <end position="33"/>
    </location>
</feature>
<organism evidence="6 7">
    <name type="scientific">Bradyrhizobium yuanmingense</name>
    <dbReference type="NCBI Taxonomy" id="108015"/>
    <lineage>
        <taxon>Bacteria</taxon>
        <taxon>Pseudomonadati</taxon>
        <taxon>Pseudomonadota</taxon>
        <taxon>Alphaproteobacteria</taxon>
        <taxon>Hyphomicrobiales</taxon>
        <taxon>Nitrobacteraceae</taxon>
        <taxon>Bradyrhizobium</taxon>
    </lineage>
</organism>
<dbReference type="SMART" id="SM00342">
    <property type="entry name" value="HTH_ARAC"/>
    <property type="match status" value="1"/>
</dbReference>
<dbReference type="GO" id="GO:0043565">
    <property type="term" value="F:sequence-specific DNA binding"/>
    <property type="evidence" value="ECO:0007669"/>
    <property type="project" value="InterPro"/>
</dbReference>
<dbReference type="STRING" id="108015.GA0061099_1005147"/>
<dbReference type="SUPFAM" id="SSF46689">
    <property type="entry name" value="Homeodomain-like"/>
    <property type="match status" value="1"/>
</dbReference>
<dbReference type="GO" id="GO:0003700">
    <property type="term" value="F:DNA-binding transcription factor activity"/>
    <property type="evidence" value="ECO:0007669"/>
    <property type="project" value="InterPro"/>
</dbReference>
<evidence type="ECO:0000256" key="4">
    <source>
        <dbReference type="SAM" id="MobiDB-lite"/>
    </source>
</evidence>
<dbReference type="PANTHER" id="PTHR43280:SF32">
    <property type="entry name" value="TRANSCRIPTIONAL REGULATORY PROTEIN"/>
    <property type="match status" value="1"/>
</dbReference>
<dbReference type="PANTHER" id="PTHR43280">
    <property type="entry name" value="ARAC-FAMILY TRANSCRIPTIONAL REGULATOR"/>
    <property type="match status" value="1"/>
</dbReference>
<dbReference type="InterPro" id="IPR020449">
    <property type="entry name" value="Tscrpt_reg_AraC-type_HTH"/>
</dbReference>
<evidence type="ECO:0000256" key="3">
    <source>
        <dbReference type="ARBA" id="ARBA00023163"/>
    </source>
</evidence>
<dbReference type="InterPro" id="IPR009057">
    <property type="entry name" value="Homeodomain-like_sf"/>
</dbReference>
<accession>A0A0R3C4F3</accession>
<evidence type="ECO:0000256" key="1">
    <source>
        <dbReference type="ARBA" id="ARBA00023015"/>
    </source>
</evidence>
<keyword evidence="2" id="KW-0238">DNA-binding</keyword>
<protein>
    <submittedName>
        <fullName evidence="6">AraC family transcriptional regulator</fullName>
    </submittedName>
</protein>
<keyword evidence="1" id="KW-0805">Transcription regulation</keyword>
<dbReference type="PRINTS" id="PR00032">
    <property type="entry name" value="HTHARAC"/>
</dbReference>
<gene>
    <name evidence="6" type="ORF">AOQ72_31155</name>
</gene>